<dbReference type="PANTHER" id="PTHR19372">
    <property type="entry name" value="SULFITE REDUCTASE"/>
    <property type="match status" value="1"/>
</dbReference>
<comment type="caution">
    <text evidence="7">The sequence shown here is derived from an EMBL/GenBank/DDBJ whole genome shotgun (WGS) entry which is preliminary data.</text>
</comment>
<dbReference type="InterPro" id="IPR008335">
    <property type="entry name" value="Mopterin_OxRdtase_euk"/>
</dbReference>
<dbReference type="InterPro" id="IPR000572">
    <property type="entry name" value="OxRdtase_Mopterin-bd_dom"/>
</dbReference>
<dbReference type="SUPFAM" id="SSF81296">
    <property type="entry name" value="E set domains"/>
    <property type="match status" value="1"/>
</dbReference>
<keyword evidence="4" id="KW-0560">Oxidoreductase</keyword>
<reference evidence="7 8" key="1">
    <citation type="submission" date="2018-03" db="EMBL/GenBank/DDBJ databases">
        <title>Genomic Encyclopedia of Archaeal and Bacterial Type Strains, Phase II (KMG-II): from individual species to whole genera.</title>
        <authorList>
            <person name="Goeker M."/>
        </authorList>
    </citation>
    <scope>NUCLEOTIDE SEQUENCE [LARGE SCALE GENOMIC DNA]</scope>
    <source>
        <strain evidence="7 8">DSM 100065</strain>
    </source>
</reference>
<evidence type="ECO:0000256" key="1">
    <source>
        <dbReference type="ARBA" id="ARBA00001924"/>
    </source>
</evidence>
<proteinExistence type="predicted"/>
<dbReference type="EMBL" id="PVUE01000011">
    <property type="protein sequence ID" value="PRZ41209.1"/>
    <property type="molecule type" value="Genomic_DNA"/>
</dbReference>
<dbReference type="InterPro" id="IPR014756">
    <property type="entry name" value="Ig_E-set"/>
</dbReference>
<gene>
    <name evidence="7" type="ORF">CLV47_11186</name>
</gene>
<sequence length="340" mass="38109">MSSDHLAEPWQPTSYMDPDTTFRHRRPVHDLITTITPTDDHFVLSHFGNARINLADWRLEVDGLVDRDARLTLEDVRSFPRHEVQSVLQCGGFPDDPRINTHNASNAIWAGADLAEVLDSVGLDRRTSFIWSFAPDHGTYASWSADYYVKDLPIERVREGGVLLAYEVNGEPLTPEHGFPLRLLVPGFYGTNSVKWLCRIAAADHRAPGLFSTELYNDPIPSPSGGMPQRKPVWAVAPDSIIVSPRQHERITHTSVSVWGWTWAADEIATVEVSLDDGRSWQRADVAGRVQHSWQRFEFLGSSELVGKTVVIVRATDIHGTRQPLEDARNTAHRIGVVLT</sequence>
<evidence type="ECO:0000256" key="3">
    <source>
        <dbReference type="ARBA" id="ARBA00022723"/>
    </source>
</evidence>
<dbReference type="OrthoDB" id="9795587at2"/>
<dbReference type="PRINTS" id="PR00407">
    <property type="entry name" value="EUMOPTERIN"/>
</dbReference>
<feature type="domain" description="Oxidoreductase molybdopterin-binding" evidence="5">
    <location>
        <begin position="51"/>
        <end position="209"/>
    </location>
</feature>
<feature type="domain" description="Moybdenum cofactor oxidoreductase dimerisation" evidence="6">
    <location>
        <begin position="233"/>
        <end position="330"/>
    </location>
</feature>
<evidence type="ECO:0000256" key="4">
    <source>
        <dbReference type="ARBA" id="ARBA00023002"/>
    </source>
</evidence>
<organism evidence="7 8">
    <name type="scientific">Antricoccus suffuscus</name>
    <dbReference type="NCBI Taxonomy" id="1629062"/>
    <lineage>
        <taxon>Bacteria</taxon>
        <taxon>Bacillati</taxon>
        <taxon>Actinomycetota</taxon>
        <taxon>Actinomycetes</taxon>
        <taxon>Geodermatophilales</taxon>
        <taxon>Antricoccaceae</taxon>
        <taxon>Antricoccus</taxon>
    </lineage>
</organism>
<evidence type="ECO:0000313" key="7">
    <source>
        <dbReference type="EMBL" id="PRZ41209.1"/>
    </source>
</evidence>
<keyword evidence="8" id="KW-1185">Reference proteome</keyword>
<evidence type="ECO:0000256" key="2">
    <source>
        <dbReference type="ARBA" id="ARBA00022505"/>
    </source>
</evidence>
<dbReference type="GO" id="GO:0006790">
    <property type="term" value="P:sulfur compound metabolic process"/>
    <property type="evidence" value="ECO:0007669"/>
    <property type="project" value="TreeGrafter"/>
</dbReference>
<dbReference type="PANTHER" id="PTHR19372:SF7">
    <property type="entry name" value="SULFITE OXIDASE, MITOCHONDRIAL"/>
    <property type="match status" value="1"/>
</dbReference>
<dbReference type="Gene3D" id="3.90.420.10">
    <property type="entry name" value="Oxidoreductase, molybdopterin-binding domain"/>
    <property type="match status" value="1"/>
</dbReference>
<dbReference type="Proteomes" id="UP000237752">
    <property type="component" value="Unassembled WGS sequence"/>
</dbReference>
<keyword evidence="2" id="KW-0500">Molybdenum</keyword>
<name>A0A2T0ZXX4_9ACTN</name>
<dbReference type="GO" id="GO:0030151">
    <property type="term" value="F:molybdenum ion binding"/>
    <property type="evidence" value="ECO:0007669"/>
    <property type="project" value="InterPro"/>
</dbReference>
<dbReference type="AlphaFoldDB" id="A0A2T0ZXX4"/>
<protein>
    <submittedName>
        <fullName evidence="7">Molybdenum-dependent oxidoreductase-like protein</fullName>
    </submittedName>
</protein>
<accession>A0A2T0ZXX4</accession>
<evidence type="ECO:0000259" key="5">
    <source>
        <dbReference type="Pfam" id="PF00174"/>
    </source>
</evidence>
<dbReference type="GO" id="GO:0008482">
    <property type="term" value="F:sulfite oxidase activity"/>
    <property type="evidence" value="ECO:0007669"/>
    <property type="project" value="TreeGrafter"/>
</dbReference>
<dbReference type="InterPro" id="IPR005066">
    <property type="entry name" value="MoCF_OxRdtse_dimer"/>
</dbReference>
<dbReference type="GO" id="GO:0020037">
    <property type="term" value="F:heme binding"/>
    <property type="evidence" value="ECO:0007669"/>
    <property type="project" value="TreeGrafter"/>
</dbReference>
<evidence type="ECO:0000259" key="6">
    <source>
        <dbReference type="Pfam" id="PF03404"/>
    </source>
</evidence>
<dbReference type="Pfam" id="PF00174">
    <property type="entry name" value="Oxidored_molyb"/>
    <property type="match status" value="1"/>
</dbReference>
<dbReference type="RefSeq" id="WP_106349580.1">
    <property type="nucleotide sequence ID" value="NZ_PVUE01000011.1"/>
</dbReference>
<dbReference type="SUPFAM" id="SSF56524">
    <property type="entry name" value="Oxidoreductase molybdopterin-binding domain"/>
    <property type="match status" value="1"/>
</dbReference>
<comment type="cofactor">
    <cofactor evidence="1">
        <name>Mo-molybdopterin</name>
        <dbReference type="ChEBI" id="CHEBI:71302"/>
    </cofactor>
</comment>
<keyword evidence="3" id="KW-0479">Metal-binding</keyword>
<dbReference type="InterPro" id="IPR036374">
    <property type="entry name" value="OxRdtase_Mopterin-bd_sf"/>
</dbReference>
<dbReference type="GO" id="GO:0043546">
    <property type="term" value="F:molybdopterin cofactor binding"/>
    <property type="evidence" value="ECO:0007669"/>
    <property type="project" value="TreeGrafter"/>
</dbReference>
<dbReference type="Gene3D" id="2.60.40.650">
    <property type="match status" value="1"/>
</dbReference>
<dbReference type="Pfam" id="PF03404">
    <property type="entry name" value="Mo-co_dimer"/>
    <property type="match status" value="1"/>
</dbReference>
<evidence type="ECO:0000313" key="8">
    <source>
        <dbReference type="Proteomes" id="UP000237752"/>
    </source>
</evidence>